<accession>A0A176W214</accession>
<sequence>MNLTITFPPQLGSRYQDLWRLCGAPARLWSWEVALHVNQPTFVLMYPAHWAAGADLRVGCFDIGQAMHKTQTTHSVTNVVRLGTGLQLQLNAMDDADAGDKIQDD</sequence>
<comment type="caution">
    <text evidence="1">The sequence shown here is derived from an EMBL/GenBank/DDBJ whole genome shotgun (WGS) entry which is preliminary data.</text>
</comment>
<keyword evidence="2" id="KW-1185">Reference proteome</keyword>
<dbReference type="Proteomes" id="UP000077202">
    <property type="component" value="Unassembled WGS sequence"/>
</dbReference>
<organism evidence="1 2">
    <name type="scientific">Marchantia polymorpha subsp. ruderalis</name>
    <dbReference type="NCBI Taxonomy" id="1480154"/>
    <lineage>
        <taxon>Eukaryota</taxon>
        <taxon>Viridiplantae</taxon>
        <taxon>Streptophyta</taxon>
        <taxon>Embryophyta</taxon>
        <taxon>Marchantiophyta</taxon>
        <taxon>Marchantiopsida</taxon>
        <taxon>Marchantiidae</taxon>
        <taxon>Marchantiales</taxon>
        <taxon>Marchantiaceae</taxon>
        <taxon>Marchantia</taxon>
    </lineage>
</organism>
<evidence type="ECO:0000313" key="1">
    <source>
        <dbReference type="EMBL" id="OAE27104.1"/>
    </source>
</evidence>
<dbReference type="AlphaFoldDB" id="A0A176W214"/>
<protein>
    <submittedName>
        <fullName evidence="1">Uncharacterized protein</fullName>
    </submittedName>
</protein>
<evidence type="ECO:0000313" key="2">
    <source>
        <dbReference type="Proteomes" id="UP000077202"/>
    </source>
</evidence>
<dbReference type="EMBL" id="LVLJ01001979">
    <property type="protein sequence ID" value="OAE27104.1"/>
    <property type="molecule type" value="Genomic_DNA"/>
</dbReference>
<reference evidence="1" key="1">
    <citation type="submission" date="2016-03" db="EMBL/GenBank/DDBJ databases">
        <title>Mechanisms controlling the formation of the plant cell surface in tip-growing cells are functionally conserved among land plants.</title>
        <authorList>
            <person name="Honkanen S."/>
            <person name="Jones V.A."/>
            <person name="Morieri G."/>
            <person name="Champion C."/>
            <person name="Hetherington A.J."/>
            <person name="Kelly S."/>
            <person name="Saint-Marcoux D."/>
            <person name="Proust H."/>
            <person name="Prescott H."/>
            <person name="Dolan L."/>
        </authorList>
    </citation>
    <scope>NUCLEOTIDE SEQUENCE [LARGE SCALE GENOMIC DNA]</scope>
    <source>
        <tissue evidence="1">Whole gametophyte</tissue>
    </source>
</reference>
<name>A0A176W214_MARPO</name>
<gene>
    <name evidence="1" type="ORF">AXG93_829s1050</name>
</gene>
<proteinExistence type="predicted"/>